<name>R8GX09_BACCE</name>
<feature type="signal peptide" evidence="1">
    <location>
        <begin position="1"/>
        <end position="43"/>
    </location>
</feature>
<reference evidence="2 3" key="1">
    <citation type="submission" date="2012-12" db="EMBL/GenBank/DDBJ databases">
        <title>The Genome Sequence of Bacillus cereus VD021.</title>
        <authorList>
            <consortium name="The Broad Institute Genome Sequencing Platform"/>
            <consortium name="The Broad Institute Genome Sequencing Center for Infectious Disease"/>
            <person name="Feldgarden M."/>
            <person name="Van der Auwera G.A."/>
            <person name="Mahillon J."/>
            <person name="Duprez V."/>
            <person name="Timmery S."/>
            <person name="Mattelet C."/>
            <person name="Dierick K."/>
            <person name="Sun M."/>
            <person name="Yu Z."/>
            <person name="Zhu L."/>
            <person name="Hu X."/>
            <person name="Shank E.B."/>
            <person name="Swiecicka I."/>
            <person name="Hansen B.M."/>
            <person name="Andrup L."/>
            <person name="Walker B."/>
            <person name="Young S.K."/>
            <person name="Zeng Q."/>
            <person name="Gargeya S."/>
            <person name="Fitzgerald M."/>
            <person name="Haas B."/>
            <person name="Abouelleil A."/>
            <person name="Alvarado L."/>
            <person name="Arachchi H.M."/>
            <person name="Berlin A.M."/>
            <person name="Chapman S.B."/>
            <person name="Dewar J."/>
            <person name="Goldberg J."/>
            <person name="Griggs A."/>
            <person name="Gujja S."/>
            <person name="Hansen M."/>
            <person name="Howarth C."/>
            <person name="Imamovic A."/>
            <person name="Larimer J."/>
            <person name="McCowan C."/>
            <person name="Murphy C."/>
            <person name="Neiman D."/>
            <person name="Pearson M."/>
            <person name="Priest M."/>
            <person name="Roberts A."/>
            <person name="Saif S."/>
            <person name="Shea T."/>
            <person name="Sisk P."/>
            <person name="Sykes S."/>
            <person name="Wortman J."/>
            <person name="Nusbaum C."/>
            <person name="Birren B."/>
        </authorList>
    </citation>
    <scope>NUCLEOTIDE SEQUENCE [LARGE SCALE GENOMIC DNA]</scope>
    <source>
        <strain evidence="2 3">VD021</strain>
    </source>
</reference>
<evidence type="ECO:0000313" key="3">
    <source>
        <dbReference type="Proteomes" id="UP000014040"/>
    </source>
</evidence>
<dbReference type="Proteomes" id="UP000014040">
    <property type="component" value="Unassembled WGS sequence"/>
</dbReference>
<dbReference type="HOGENOM" id="CLU_2244585_0_0_9"/>
<evidence type="ECO:0000256" key="1">
    <source>
        <dbReference type="SAM" id="SignalP"/>
    </source>
</evidence>
<sequence length="119" mass="12694">MKVKKSKKGMGLLMKKKFKFAALSCALGLGLVGTTLFSSQASASSLDTKVVSLENSSQEPTVEYGKTTGLAKLGQKAWVYGTEAAKFYAKQAAQMYIDNGGLAPANEFKGNADIIFDQK</sequence>
<accession>R8GX09</accession>
<comment type="caution">
    <text evidence="2">The sequence shown here is derived from an EMBL/GenBank/DDBJ whole genome shotgun (WGS) entry which is preliminary data.</text>
</comment>
<dbReference type="AlphaFoldDB" id="R8GX09"/>
<dbReference type="EMBL" id="AHES01000084">
    <property type="protein sequence ID" value="EOO65109.1"/>
    <property type="molecule type" value="Genomic_DNA"/>
</dbReference>
<gene>
    <name evidence="2" type="ORF">IIC_06140</name>
</gene>
<feature type="chain" id="PRO_5004466879" evidence="1">
    <location>
        <begin position="44"/>
        <end position="119"/>
    </location>
</feature>
<dbReference type="PATRIC" id="fig|1053224.3.peg.6155"/>
<organism evidence="2 3">
    <name type="scientific">Bacillus cereus VD021</name>
    <dbReference type="NCBI Taxonomy" id="1053224"/>
    <lineage>
        <taxon>Bacteria</taxon>
        <taxon>Bacillati</taxon>
        <taxon>Bacillota</taxon>
        <taxon>Bacilli</taxon>
        <taxon>Bacillales</taxon>
        <taxon>Bacillaceae</taxon>
        <taxon>Bacillus</taxon>
        <taxon>Bacillus cereus group</taxon>
    </lineage>
</organism>
<evidence type="ECO:0000313" key="2">
    <source>
        <dbReference type="EMBL" id="EOO65109.1"/>
    </source>
</evidence>
<protein>
    <submittedName>
        <fullName evidence="2">Uncharacterized protein</fullName>
    </submittedName>
</protein>
<proteinExistence type="predicted"/>
<keyword evidence="1" id="KW-0732">Signal</keyword>